<dbReference type="PANTHER" id="PTHR11814">
    <property type="entry name" value="SULFATE TRANSPORTER"/>
    <property type="match status" value="1"/>
</dbReference>
<feature type="domain" description="STAS" evidence="6">
    <location>
        <begin position="433"/>
        <end position="544"/>
    </location>
</feature>
<feature type="transmembrane region" description="Helical" evidence="5">
    <location>
        <begin position="181"/>
        <end position="200"/>
    </location>
</feature>
<dbReference type="CDD" id="cd07042">
    <property type="entry name" value="STAS_SulP_like_sulfate_transporter"/>
    <property type="match status" value="1"/>
</dbReference>
<evidence type="ECO:0000256" key="1">
    <source>
        <dbReference type="ARBA" id="ARBA00004141"/>
    </source>
</evidence>
<reference evidence="7" key="1">
    <citation type="submission" date="2021-02" db="EMBL/GenBank/DDBJ databases">
        <title>Draft genome sequence of Microbispora sp. RL4-1S isolated from rice leaves in Thailand.</title>
        <authorList>
            <person name="Muangham S."/>
            <person name="Duangmal K."/>
        </authorList>
    </citation>
    <scope>NUCLEOTIDE SEQUENCE</scope>
    <source>
        <strain evidence="7">RL4-1S</strain>
    </source>
</reference>
<feature type="transmembrane region" description="Helical" evidence="5">
    <location>
        <begin position="58"/>
        <end position="78"/>
    </location>
</feature>
<evidence type="ECO:0000256" key="4">
    <source>
        <dbReference type="ARBA" id="ARBA00023136"/>
    </source>
</evidence>
<accession>A0A941AHB8</accession>
<dbReference type="Pfam" id="PF01740">
    <property type="entry name" value="STAS"/>
    <property type="match status" value="1"/>
</dbReference>
<evidence type="ECO:0000259" key="6">
    <source>
        <dbReference type="PROSITE" id="PS50801"/>
    </source>
</evidence>
<protein>
    <submittedName>
        <fullName evidence="7">SulP family inorganic anion transporter</fullName>
    </submittedName>
</protein>
<dbReference type="GO" id="GO:0016020">
    <property type="term" value="C:membrane"/>
    <property type="evidence" value="ECO:0007669"/>
    <property type="project" value="UniProtKB-SubCell"/>
</dbReference>
<dbReference type="InterPro" id="IPR001902">
    <property type="entry name" value="SLC26A/SulP_fam"/>
</dbReference>
<feature type="transmembrane region" description="Helical" evidence="5">
    <location>
        <begin position="382"/>
        <end position="412"/>
    </location>
</feature>
<dbReference type="InterPro" id="IPR002645">
    <property type="entry name" value="STAS_dom"/>
</dbReference>
<feature type="transmembrane region" description="Helical" evidence="5">
    <location>
        <begin position="206"/>
        <end position="226"/>
    </location>
</feature>
<dbReference type="InterPro" id="IPR036513">
    <property type="entry name" value="STAS_dom_sf"/>
</dbReference>
<dbReference type="EMBL" id="JAFCNB010000004">
    <property type="protein sequence ID" value="MBP2703916.1"/>
    <property type="molecule type" value="Genomic_DNA"/>
</dbReference>
<comment type="subcellular location">
    <subcellularLocation>
        <location evidence="1">Membrane</location>
        <topology evidence="1">Multi-pass membrane protein</topology>
    </subcellularLocation>
</comment>
<dbReference type="Pfam" id="PF00916">
    <property type="entry name" value="Sulfate_transp"/>
    <property type="match status" value="1"/>
</dbReference>
<dbReference type="Gene3D" id="3.30.750.24">
    <property type="entry name" value="STAS domain"/>
    <property type="match status" value="1"/>
</dbReference>
<evidence type="ECO:0000313" key="7">
    <source>
        <dbReference type="EMBL" id="MBP2703916.1"/>
    </source>
</evidence>
<organism evidence="7 8">
    <name type="scientific">Microbispora oryzae</name>
    <dbReference type="NCBI Taxonomy" id="2806554"/>
    <lineage>
        <taxon>Bacteria</taxon>
        <taxon>Bacillati</taxon>
        <taxon>Actinomycetota</taxon>
        <taxon>Actinomycetes</taxon>
        <taxon>Streptosporangiales</taxon>
        <taxon>Streptosporangiaceae</taxon>
        <taxon>Microbispora</taxon>
    </lineage>
</organism>
<dbReference type="AlphaFoldDB" id="A0A941AHB8"/>
<keyword evidence="2 5" id="KW-0812">Transmembrane</keyword>
<dbReference type="GO" id="GO:0055085">
    <property type="term" value="P:transmembrane transport"/>
    <property type="evidence" value="ECO:0007669"/>
    <property type="project" value="InterPro"/>
</dbReference>
<dbReference type="Proteomes" id="UP000674234">
    <property type="component" value="Unassembled WGS sequence"/>
</dbReference>
<evidence type="ECO:0000256" key="2">
    <source>
        <dbReference type="ARBA" id="ARBA00022692"/>
    </source>
</evidence>
<feature type="transmembrane region" description="Helical" evidence="5">
    <location>
        <begin position="350"/>
        <end position="370"/>
    </location>
</feature>
<keyword evidence="3 5" id="KW-1133">Transmembrane helix</keyword>
<dbReference type="PROSITE" id="PS50801">
    <property type="entry name" value="STAS"/>
    <property type="match status" value="1"/>
</dbReference>
<feature type="transmembrane region" description="Helical" evidence="5">
    <location>
        <begin position="98"/>
        <end position="120"/>
    </location>
</feature>
<gene>
    <name evidence="7" type="ORF">JOL79_08860</name>
</gene>
<sequence length="571" mass="57711">MNLQEALRRLPDLLPGRSDWTAARRSPGRDLVAGLIVAVVALPLALAFGVSSGLGAQAGLVTAIVAGALAAIFGGSNLQVSGPTGAMTVVLVPIVHTYGPAGVLMVGLMAGLVLLALAALRAGRFAQLLPTSVVEGFTAGIAVVIALQQVPAALGVTAGDGEKVWQVAAGAVARFAAHPTWAAPLMALAVAASMLAGARLRPGVPFSLLGVAVATLGAQVFSLDVARIGALPAGLPAPSLGFLHPGMVGTLLPSALAVAALAALESLLCATVADAMSVGEKHDPDRELFGQGIANLAAPLLGGVPATAAIARTAVNVRAGARSRLAALTHAAVLAGIVLAAGPLVGRIPLAALAGVLLATTVRMVEVGSLRALARATRGDAVVLVLTFSVTVVFDLITAVAAGLGLAVVLALRSVARTSRLEQVPLDAGDHGEEEQRLLSEHIVAYRFDGPLFFAAAHRFLLELSEVADVRVVILRMSRITALDATGAQILGDAVVRMERRGITVLISGVKPGHDQVLAALGVAGHLYRDGLVFPDTPSAIAHARGLLYHHGLLPAAGEPGRVTTTADSGT</sequence>
<evidence type="ECO:0000256" key="5">
    <source>
        <dbReference type="SAM" id="Phobius"/>
    </source>
</evidence>
<dbReference type="RefSeq" id="WP_210155234.1">
    <property type="nucleotide sequence ID" value="NZ_JAFCNB010000004.1"/>
</dbReference>
<name>A0A941AHB8_9ACTN</name>
<evidence type="ECO:0000256" key="3">
    <source>
        <dbReference type="ARBA" id="ARBA00022989"/>
    </source>
</evidence>
<comment type="caution">
    <text evidence="7">The sequence shown here is derived from an EMBL/GenBank/DDBJ whole genome shotgun (WGS) entry which is preliminary data.</text>
</comment>
<dbReference type="SUPFAM" id="SSF52091">
    <property type="entry name" value="SpoIIaa-like"/>
    <property type="match status" value="1"/>
</dbReference>
<dbReference type="InterPro" id="IPR011547">
    <property type="entry name" value="SLC26A/SulP_dom"/>
</dbReference>
<feature type="transmembrane region" description="Helical" evidence="5">
    <location>
        <begin position="31"/>
        <end position="51"/>
    </location>
</feature>
<keyword evidence="8" id="KW-1185">Reference proteome</keyword>
<feature type="transmembrane region" description="Helical" evidence="5">
    <location>
        <begin position="325"/>
        <end position="344"/>
    </location>
</feature>
<feature type="transmembrane region" description="Helical" evidence="5">
    <location>
        <begin position="247"/>
        <end position="273"/>
    </location>
</feature>
<keyword evidence="4 5" id="KW-0472">Membrane</keyword>
<evidence type="ECO:0000313" key="8">
    <source>
        <dbReference type="Proteomes" id="UP000674234"/>
    </source>
</evidence>
<proteinExistence type="predicted"/>